<comment type="caution">
    <text evidence="1">The sequence shown here is derived from an EMBL/GenBank/DDBJ whole genome shotgun (WGS) entry which is preliminary data.</text>
</comment>
<protein>
    <recommendedName>
        <fullName evidence="4">SnoaL-like domain-containing protein</fullName>
    </recommendedName>
</protein>
<dbReference type="SUPFAM" id="SSF54427">
    <property type="entry name" value="NTF2-like"/>
    <property type="match status" value="1"/>
</dbReference>
<gene>
    <name evidence="2" type="ORF">QCA50_010396</name>
    <name evidence="1" type="ORF">QCA50_010970</name>
</gene>
<evidence type="ECO:0000313" key="2">
    <source>
        <dbReference type="EMBL" id="KAK7686176.1"/>
    </source>
</evidence>
<dbReference type="Proteomes" id="UP001385951">
    <property type="component" value="Unassembled WGS sequence"/>
</dbReference>
<dbReference type="InterPro" id="IPR032710">
    <property type="entry name" value="NTF2-like_dom_sf"/>
</dbReference>
<dbReference type="Gene3D" id="3.10.450.50">
    <property type="match status" value="1"/>
</dbReference>
<dbReference type="EMBL" id="JASBNA010000019">
    <property type="protein sequence ID" value="KAK7685626.1"/>
    <property type="molecule type" value="Genomic_DNA"/>
</dbReference>
<keyword evidence="3" id="KW-1185">Reference proteome</keyword>
<organism evidence="1 3">
    <name type="scientific">Cerrena zonata</name>
    <dbReference type="NCBI Taxonomy" id="2478898"/>
    <lineage>
        <taxon>Eukaryota</taxon>
        <taxon>Fungi</taxon>
        <taxon>Dikarya</taxon>
        <taxon>Basidiomycota</taxon>
        <taxon>Agaricomycotina</taxon>
        <taxon>Agaricomycetes</taxon>
        <taxon>Polyporales</taxon>
        <taxon>Cerrenaceae</taxon>
        <taxon>Cerrena</taxon>
    </lineage>
</organism>
<dbReference type="CDD" id="cd00531">
    <property type="entry name" value="NTF2_like"/>
    <property type="match status" value="1"/>
</dbReference>
<evidence type="ECO:0000313" key="3">
    <source>
        <dbReference type="Proteomes" id="UP001385951"/>
    </source>
</evidence>
<reference evidence="1 3" key="1">
    <citation type="submission" date="2022-09" db="EMBL/GenBank/DDBJ databases">
        <authorList>
            <person name="Palmer J.M."/>
        </authorList>
    </citation>
    <scope>NUCLEOTIDE SEQUENCE [LARGE SCALE GENOMIC DNA]</scope>
    <source>
        <strain evidence="1 3">DSM 7382</strain>
    </source>
</reference>
<evidence type="ECO:0000313" key="1">
    <source>
        <dbReference type="EMBL" id="KAK7685626.1"/>
    </source>
</evidence>
<sequence>MPLAPSDAIPANPSPQLQVVLTWMRALSSANPDAAELLATTLTEDHTYHFLPRSLGYPSRNKEQFLAYARKVPLSLFRNPQLHLHQVIEAPGKITIQATTIATFHTGARYENEYMTLYHLIEQEGEWKIQKVEEFVDARAMAYFFPSTAPLKIGGQDIPRSNL</sequence>
<dbReference type="AlphaFoldDB" id="A0AAW0FXI7"/>
<name>A0AAW0FXI7_9APHY</name>
<evidence type="ECO:0008006" key="4">
    <source>
        <dbReference type="Google" id="ProtNLM"/>
    </source>
</evidence>
<accession>A0AAW0FXI7</accession>
<dbReference type="EMBL" id="JASBNA010000017">
    <property type="protein sequence ID" value="KAK7686176.1"/>
    <property type="molecule type" value="Genomic_DNA"/>
</dbReference>
<proteinExistence type="predicted"/>